<organism evidence="9 10">
    <name type="scientific">Exophiala sideris</name>
    <dbReference type="NCBI Taxonomy" id="1016849"/>
    <lineage>
        <taxon>Eukaryota</taxon>
        <taxon>Fungi</taxon>
        <taxon>Dikarya</taxon>
        <taxon>Ascomycota</taxon>
        <taxon>Pezizomycotina</taxon>
        <taxon>Eurotiomycetes</taxon>
        <taxon>Chaetothyriomycetidae</taxon>
        <taxon>Chaetothyriales</taxon>
        <taxon>Herpotrichiellaceae</taxon>
        <taxon>Exophiala</taxon>
    </lineage>
</organism>
<dbReference type="HOGENOM" id="CLU_050414_0_0_1"/>
<comment type="subcellular location">
    <subcellularLocation>
        <location evidence="2">Cytoplasm</location>
    </subcellularLocation>
    <subcellularLocation>
        <location evidence="1">Nucleus</location>
    </subcellularLocation>
</comment>
<evidence type="ECO:0000256" key="1">
    <source>
        <dbReference type="ARBA" id="ARBA00004123"/>
    </source>
</evidence>
<dbReference type="CDD" id="cd19496">
    <property type="entry name" value="Elp5"/>
    <property type="match status" value="1"/>
</dbReference>
<evidence type="ECO:0000313" key="10">
    <source>
        <dbReference type="Proteomes" id="UP000053599"/>
    </source>
</evidence>
<comment type="pathway">
    <text evidence="3">tRNA modification; 5-methoxycarbonylmethyl-2-thiouridine-tRNA biosynthesis.</text>
</comment>
<keyword evidence="6" id="KW-0963">Cytoplasm</keyword>
<gene>
    <name evidence="9" type="ORF">PV11_08761</name>
</gene>
<dbReference type="GO" id="GO:0000049">
    <property type="term" value="F:tRNA binding"/>
    <property type="evidence" value="ECO:0007669"/>
    <property type="project" value="TreeGrafter"/>
</dbReference>
<dbReference type="GO" id="GO:0033588">
    <property type="term" value="C:elongator holoenzyme complex"/>
    <property type="evidence" value="ECO:0007669"/>
    <property type="project" value="InterPro"/>
</dbReference>
<dbReference type="Pfam" id="PF10483">
    <property type="entry name" value="Elong_Iki1"/>
    <property type="match status" value="1"/>
</dbReference>
<dbReference type="STRING" id="1016849.A0A0D1WP97"/>
<dbReference type="PANTHER" id="PTHR15641">
    <property type="entry name" value="ELONGATOR COMPLEX PROTEIN 5"/>
    <property type="match status" value="1"/>
</dbReference>
<evidence type="ECO:0000256" key="7">
    <source>
        <dbReference type="ARBA" id="ARBA00022694"/>
    </source>
</evidence>
<evidence type="ECO:0000256" key="6">
    <source>
        <dbReference type="ARBA" id="ARBA00022490"/>
    </source>
</evidence>
<evidence type="ECO:0000256" key="4">
    <source>
        <dbReference type="ARBA" id="ARBA00009567"/>
    </source>
</evidence>
<dbReference type="GO" id="GO:0002098">
    <property type="term" value="P:tRNA wobble uridine modification"/>
    <property type="evidence" value="ECO:0007669"/>
    <property type="project" value="InterPro"/>
</dbReference>
<dbReference type="InterPro" id="IPR027417">
    <property type="entry name" value="P-loop_NTPase"/>
</dbReference>
<reference evidence="9 10" key="1">
    <citation type="submission" date="2015-01" db="EMBL/GenBank/DDBJ databases">
        <title>The Genome Sequence of Exophiala sideris CBS121828.</title>
        <authorList>
            <consortium name="The Broad Institute Genomics Platform"/>
            <person name="Cuomo C."/>
            <person name="de Hoog S."/>
            <person name="Gorbushina A."/>
            <person name="Stielow B."/>
            <person name="Teixiera M."/>
            <person name="Abouelleil A."/>
            <person name="Chapman S.B."/>
            <person name="Priest M."/>
            <person name="Young S.K."/>
            <person name="Wortman J."/>
            <person name="Nusbaum C."/>
            <person name="Birren B."/>
        </authorList>
    </citation>
    <scope>NUCLEOTIDE SEQUENCE [LARGE SCALE GENOMIC DNA]</scope>
    <source>
        <strain evidence="9 10">CBS 121828</strain>
    </source>
</reference>
<proteinExistence type="inferred from homology"/>
<name>A0A0D1WP97_9EURO</name>
<evidence type="ECO:0000256" key="5">
    <source>
        <dbReference type="ARBA" id="ARBA00020264"/>
    </source>
</evidence>
<keyword evidence="7" id="KW-0819">tRNA processing</keyword>
<protein>
    <recommendedName>
        <fullName evidence="5">Elongator complex protein 5</fullName>
    </recommendedName>
</protein>
<keyword evidence="8" id="KW-0539">Nucleus</keyword>
<comment type="similarity">
    <text evidence="4">Belongs to the ELP5 family.</text>
</comment>
<dbReference type="Gene3D" id="3.40.50.300">
    <property type="entry name" value="P-loop containing nucleotide triphosphate hydrolases"/>
    <property type="match status" value="1"/>
</dbReference>
<dbReference type="InterPro" id="IPR019519">
    <property type="entry name" value="Elp5"/>
</dbReference>
<dbReference type="PANTHER" id="PTHR15641:SF1">
    <property type="entry name" value="ELONGATOR COMPLEX PROTEIN 5"/>
    <property type="match status" value="1"/>
</dbReference>
<dbReference type="AlphaFoldDB" id="A0A0D1WP97"/>
<dbReference type="UniPathway" id="UPA00988"/>
<accession>A0A0D1WP97</accession>
<evidence type="ECO:0000313" key="9">
    <source>
        <dbReference type="EMBL" id="KIV76911.1"/>
    </source>
</evidence>
<evidence type="ECO:0000256" key="2">
    <source>
        <dbReference type="ARBA" id="ARBA00004496"/>
    </source>
</evidence>
<dbReference type="GO" id="GO:0005634">
    <property type="term" value="C:nucleus"/>
    <property type="evidence" value="ECO:0007669"/>
    <property type="project" value="UniProtKB-SubCell"/>
</dbReference>
<dbReference type="Proteomes" id="UP000053599">
    <property type="component" value="Unassembled WGS sequence"/>
</dbReference>
<evidence type="ECO:0000256" key="3">
    <source>
        <dbReference type="ARBA" id="ARBA00005043"/>
    </source>
</evidence>
<dbReference type="GO" id="GO:0005829">
    <property type="term" value="C:cytosol"/>
    <property type="evidence" value="ECO:0007669"/>
    <property type="project" value="TreeGrafter"/>
</dbReference>
<sequence>MSHTNLAHRRTHNLLLISKLLNQRDHASPFTLVLDTLEQSANPLVREYLRRSRLSKTTTIFLSFETFVKPRNVDYFIECYGETQTPERIARAVTEILGKGGSRRYLIIIDSLTTLASISINPSSNLNLTAFLSSLLQPPIQKQSTELSQEPPQISLVAVYHTDIPLPATSTSAAPYSPSPLSLLSYLATTIITVHSLSTLLAEKAAHARSLGAPVFGLAEGVEGVVIGLKPRATVKAEERGVVLELEHRRKSGRGVLEWYFLPTGSKSQQAFTGPQAFREIITLLDDHPLFRKPKDEDTSDQELSGMTFELGLTDRQRLEREGVVLPYFDAQKAGGGGEGGRILYDMGVEDDFDEEEDEI</sequence>
<dbReference type="EMBL" id="KN846954">
    <property type="protein sequence ID" value="KIV76911.1"/>
    <property type="molecule type" value="Genomic_DNA"/>
</dbReference>
<evidence type="ECO:0000256" key="8">
    <source>
        <dbReference type="ARBA" id="ARBA00023242"/>
    </source>
</evidence>
<dbReference type="OrthoDB" id="166907at2759"/>